<organism evidence="2">
    <name type="scientific">Pyricularia oryzae (strain Y34)</name>
    <name type="common">Rice blast fungus</name>
    <name type="synonym">Magnaporthe oryzae</name>
    <dbReference type="NCBI Taxonomy" id="1143189"/>
    <lineage>
        <taxon>Eukaryota</taxon>
        <taxon>Fungi</taxon>
        <taxon>Dikarya</taxon>
        <taxon>Ascomycota</taxon>
        <taxon>Pezizomycotina</taxon>
        <taxon>Sordariomycetes</taxon>
        <taxon>Sordariomycetidae</taxon>
        <taxon>Magnaporthales</taxon>
        <taxon>Pyriculariaceae</taxon>
        <taxon>Pyricularia</taxon>
    </lineage>
</organism>
<dbReference type="AlphaFoldDB" id="A0AA97NU64"/>
<accession>A0AA97NU64</accession>
<name>A0AA97NU64_PYRO3</name>
<dbReference type="EMBL" id="JH793378">
    <property type="protein sequence ID" value="ELQ36390.1"/>
    <property type="molecule type" value="Genomic_DNA"/>
</dbReference>
<sequence>MPSTGLPAAREPRPPGREGGVSAESQKINIQGNHPSLPQSLPSTLPAFGQGIIARPSLPLVRFETRRVTDFPALCRAHPNPESGWEGW</sequence>
<evidence type="ECO:0000313" key="2">
    <source>
        <dbReference type="EMBL" id="ELQ36390.1"/>
    </source>
</evidence>
<dbReference type="Proteomes" id="UP000011086">
    <property type="component" value="Unassembled WGS sequence"/>
</dbReference>
<protein>
    <submittedName>
        <fullName evidence="2">Uncharacterized protein</fullName>
    </submittedName>
</protein>
<feature type="region of interest" description="Disordered" evidence="1">
    <location>
        <begin position="1"/>
        <end position="43"/>
    </location>
</feature>
<evidence type="ECO:0000256" key="1">
    <source>
        <dbReference type="SAM" id="MobiDB-lite"/>
    </source>
</evidence>
<reference evidence="2" key="1">
    <citation type="journal article" date="2012" name="PLoS Genet.">
        <title>Comparative analysis of the genomes of two field isolates of the rice blast fungus Magnaporthe oryzae.</title>
        <authorList>
            <person name="Xue M."/>
            <person name="Yang J."/>
            <person name="Li Z."/>
            <person name="Hu S."/>
            <person name="Yao N."/>
            <person name="Dean R.A."/>
            <person name="Zhao W."/>
            <person name="Shen M."/>
            <person name="Zhang H."/>
            <person name="Li C."/>
            <person name="Liu L."/>
            <person name="Cao L."/>
            <person name="Xu X."/>
            <person name="Xing Y."/>
            <person name="Hsiang T."/>
            <person name="Zhang Z."/>
            <person name="Xu J.R."/>
            <person name="Peng Y.L."/>
        </authorList>
    </citation>
    <scope>NUCLEOTIDE SEQUENCE</scope>
    <source>
        <strain evidence="2">Y34</strain>
    </source>
</reference>
<gene>
    <name evidence="2" type="ORF">OOU_Y34scaffold00665g14</name>
</gene>
<proteinExistence type="predicted"/>
<feature type="compositionally biased region" description="Polar residues" evidence="1">
    <location>
        <begin position="23"/>
        <end position="34"/>
    </location>
</feature>